<organism evidence="1 2">
    <name type="scientific">Roseivivax sediminis</name>
    <dbReference type="NCBI Taxonomy" id="936889"/>
    <lineage>
        <taxon>Bacteria</taxon>
        <taxon>Pseudomonadati</taxon>
        <taxon>Pseudomonadota</taxon>
        <taxon>Alphaproteobacteria</taxon>
        <taxon>Rhodobacterales</taxon>
        <taxon>Roseobacteraceae</taxon>
        <taxon>Roseivivax</taxon>
    </lineage>
</organism>
<evidence type="ECO:0000313" key="1">
    <source>
        <dbReference type="EMBL" id="SFE70315.1"/>
    </source>
</evidence>
<keyword evidence="2" id="KW-1185">Reference proteome</keyword>
<protein>
    <submittedName>
        <fullName evidence="1">Uncharacterized protein</fullName>
    </submittedName>
</protein>
<proteinExistence type="predicted"/>
<dbReference type="Proteomes" id="UP000325289">
    <property type="component" value="Unassembled WGS sequence"/>
</dbReference>
<sequence>MFAVILVNIDDRINLMYLLDVSEIDFLRTFRIS</sequence>
<name>A0A1I2CQ83_9RHOB</name>
<reference evidence="1 2" key="1">
    <citation type="submission" date="2016-10" db="EMBL/GenBank/DDBJ databases">
        <authorList>
            <person name="Varghese N."/>
            <person name="Submissions S."/>
        </authorList>
    </citation>
    <scope>NUCLEOTIDE SEQUENCE [LARGE SCALE GENOMIC DNA]</scope>
    <source>
        <strain evidence="2">YIM D21,KCTC 23444,ACCC 10710</strain>
    </source>
</reference>
<dbReference type="AlphaFoldDB" id="A0A1I2CQ83"/>
<dbReference type="EMBL" id="FOMS01000014">
    <property type="protein sequence ID" value="SFE70315.1"/>
    <property type="molecule type" value="Genomic_DNA"/>
</dbReference>
<evidence type="ECO:0000313" key="2">
    <source>
        <dbReference type="Proteomes" id="UP000325289"/>
    </source>
</evidence>
<gene>
    <name evidence="1" type="ORF">SAMN04515678_11435</name>
</gene>
<accession>A0A1I2CQ83</accession>